<dbReference type="PANTHER" id="PTHR23273:SF114">
    <property type="entry name" value="REPLICATION FACTOR A C-TERMINAL DOMAIN-CONTAINING PROTEIN"/>
    <property type="match status" value="1"/>
</dbReference>
<dbReference type="Proteomes" id="UP001642260">
    <property type="component" value="Unassembled WGS sequence"/>
</dbReference>
<gene>
    <name evidence="8" type="ORF">ERUC_LOCUS16906</name>
</gene>
<dbReference type="InterPro" id="IPR012340">
    <property type="entry name" value="NA-bd_OB-fold"/>
</dbReference>
<evidence type="ECO:0000256" key="1">
    <source>
        <dbReference type="ARBA" id="ARBA00005690"/>
    </source>
</evidence>
<dbReference type="PANTHER" id="PTHR23273">
    <property type="entry name" value="REPLICATION FACTOR A 1, RFA1"/>
    <property type="match status" value="1"/>
</dbReference>
<evidence type="ECO:0000256" key="6">
    <source>
        <dbReference type="SAM" id="MobiDB-lite"/>
    </source>
</evidence>
<reference evidence="8 9" key="1">
    <citation type="submission" date="2022-03" db="EMBL/GenBank/DDBJ databases">
        <authorList>
            <person name="Macdonald S."/>
            <person name="Ahmed S."/>
            <person name="Newling K."/>
        </authorList>
    </citation>
    <scope>NUCLEOTIDE SEQUENCE [LARGE SCALE GENOMIC DNA]</scope>
</reference>
<evidence type="ECO:0000313" key="8">
    <source>
        <dbReference type="EMBL" id="CAH8346377.1"/>
    </source>
</evidence>
<dbReference type="InterPro" id="IPR013955">
    <property type="entry name" value="Rep_factor-A_C"/>
</dbReference>
<keyword evidence="9" id="KW-1185">Reference proteome</keyword>
<protein>
    <recommendedName>
        <fullName evidence="7">Replication factor A C-terminal domain-containing protein</fullName>
    </recommendedName>
</protein>
<accession>A0ABC8JY05</accession>
<comment type="similarity">
    <text evidence="1">Belongs to the replication factor A protein 1 family.</text>
</comment>
<feature type="region of interest" description="Disordered" evidence="6">
    <location>
        <begin position="210"/>
        <end position="248"/>
    </location>
</feature>
<sequence length="248" mass="25934">MSSSGVQIPLKSTTNSTISSASVTKPTPNTAACSVLPTGVNREATISYGDKGKVASVVAWFECIATIDDVVHGSGWYYIGCGVCHTKAVKGATTLMCKKCGKSEIVGVPQYLSKISVYDHSEHAVFVLLGDAGQELTGKKASELVESYYEANESVGDDVLVPVPQALVGTIGQTRKFIVKVSTNNLTGQTRVLTVTKVLPLEVAEVEGGLGENVDHGAEDGKEDPPAEAVKRMSDGVESAGVKRAKCG</sequence>
<dbReference type="Pfam" id="PF08646">
    <property type="entry name" value="Rep_fac-A_C"/>
    <property type="match status" value="1"/>
</dbReference>
<keyword evidence="2" id="KW-0479">Metal-binding</keyword>
<evidence type="ECO:0000313" key="9">
    <source>
        <dbReference type="Proteomes" id="UP001642260"/>
    </source>
</evidence>
<organism evidence="8 9">
    <name type="scientific">Eruca vesicaria subsp. sativa</name>
    <name type="common">Garden rocket</name>
    <name type="synonym">Eruca sativa</name>
    <dbReference type="NCBI Taxonomy" id="29727"/>
    <lineage>
        <taxon>Eukaryota</taxon>
        <taxon>Viridiplantae</taxon>
        <taxon>Streptophyta</taxon>
        <taxon>Embryophyta</taxon>
        <taxon>Tracheophyta</taxon>
        <taxon>Spermatophyta</taxon>
        <taxon>Magnoliopsida</taxon>
        <taxon>eudicotyledons</taxon>
        <taxon>Gunneridae</taxon>
        <taxon>Pentapetalae</taxon>
        <taxon>rosids</taxon>
        <taxon>malvids</taxon>
        <taxon>Brassicales</taxon>
        <taxon>Brassicaceae</taxon>
        <taxon>Brassiceae</taxon>
        <taxon>Eruca</taxon>
    </lineage>
</organism>
<dbReference type="EMBL" id="CAKOAT010152933">
    <property type="protein sequence ID" value="CAH8346377.1"/>
    <property type="molecule type" value="Genomic_DNA"/>
</dbReference>
<evidence type="ECO:0000256" key="5">
    <source>
        <dbReference type="ARBA" id="ARBA00023125"/>
    </source>
</evidence>
<dbReference type="Gene3D" id="2.40.50.140">
    <property type="entry name" value="Nucleic acid-binding proteins"/>
    <property type="match status" value="1"/>
</dbReference>
<name>A0ABC8JY05_ERUVS</name>
<proteinExistence type="inferred from homology"/>
<dbReference type="GO" id="GO:0003677">
    <property type="term" value="F:DNA binding"/>
    <property type="evidence" value="ECO:0007669"/>
    <property type="project" value="UniProtKB-KW"/>
</dbReference>
<evidence type="ECO:0000259" key="7">
    <source>
        <dbReference type="Pfam" id="PF08646"/>
    </source>
</evidence>
<dbReference type="AlphaFoldDB" id="A0ABC8JY05"/>
<dbReference type="GO" id="GO:0008270">
    <property type="term" value="F:zinc ion binding"/>
    <property type="evidence" value="ECO:0007669"/>
    <property type="project" value="UniProtKB-KW"/>
</dbReference>
<feature type="compositionally biased region" description="Basic and acidic residues" evidence="6">
    <location>
        <begin position="213"/>
        <end position="235"/>
    </location>
</feature>
<dbReference type="SUPFAM" id="SSF50249">
    <property type="entry name" value="Nucleic acid-binding proteins"/>
    <property type="match status" value="1"/>
</dbReference>
<evidence type="ECO:0000256" key="2">
    <source>
        <dbReference type="ARBA" id="ARBA00022723"/>
    </source>
</evidence>
<evidence type="ECO:0000256" key="4">
    <source>
        <dbReference type="ARBA" id="ARBA00022833"/>
    </source>
</evidence>
<feature type="domain" description="Replication factor A C-terminal" evidence="7">
    <location>
        <begin position="60"/>
        <end position="156"/>
    </location>
</feature>
<keyword evidence="4" id="KW-0862">Zinc</keyword>
<keyword evidence="3" id="KW-0863">Zinc-finger</keyword>
<comment type="caution">
    <text evidence="8">The sequence shown here is derived from an EMBL/GenBank/DDBJ whole genome shotgun (WGS) entry which is preliminary data.</text>
</comment>
<keyword evidence="5" id="KW-0238">DNA-binding</keyword>
<dbReference type="InterPro" id="IPR047192">
    <property type="entry name" value="Euk_RPA1_DBD_C"/>
</dbReference>
<evidence type="ECO:0000256" key="3">
    <source>
        <dbReference type="ARBA" id="ARBA00022771"/>
    </source>
</evidence>
<dbReference type="CDD" id="cd04476">
    <property type="entry name" value="RPA1_DBD_C"/>
    <property type="match status" value="1"/>
</dbReference>